<dbReference type="RefSeq" id="WP_378093083.1">
    <property type="nucleotide sequence ID" value="NZ_JBHSEP010000002.1"/>
</dbReference>
<evidence type="ECO:0000256" key="2">
    <source>
        <dbReference type="SAM" id="MobiDB-lite"/>
    </source>
</evidence>
<feature type="compositionally biased region" description="Low complexity" evidence="2">
    <location>
        <begin position="454"/>
        <end position="477"/>
    </location>
</feature>
<dbReference type="PANTHER" id="PTHR32305:SF15">
    <property type="entry name" value="PROTEIN RHSA-RELATED"/>
    <property type="match status" value="1"/>
</dbReference>
<dbReference type="EMBL" id="JBHSEP010000002">
    <property type="protein sequence ID" value="MFC4597665.1"/>
    <property type="molecule type" value="Genomic_DNA"/>
</dbReference>
<gene>
    <name evidence="3" type="ORF">ACFO3S_05395</name>
</gene>
<sequence length="878" mass="97018">MSTVVFHGKTVAYAYDPNGNRTSISYEGGVKESYTYDKNNQLLTLTNQAPGGSVISQYSYTYDYVGKQLSKTDGLGTTNYLYDEAGRILKVEAPGKTTIYAYDGAGNRQTLNETYASDQLSGYVDPNTKQALPYRLMKSQYVYSNANELLKLVETMYDDNNKEVLRKTTDYLYDNNGNQLRAKVSFVLPYNSGKRQATDGSLFGDDVTGDISALIESVSNTFDGFNRLVKTEKIKGGNRSTVTFVYDGNDLRTQKVARNSEDGYAEKITNYIYDRQHVILETDAAGARAVRYVHGINYIARIDASNKLSYYLFNGHGDVVQTVSEAGEVENQYDYDIFGNPTLTIEMYAASIRYAGEFFDAETGLYYLRARYYDPYIGRFISEDTYWGEDENPLSLNRYTYGHNNPIMFIDPTGHAVLRGLFGGLGNVLGSGVGGGIVGAIIKIGLSITDKVTSKNNSSSNSYNSSKGSNGSNNRNDSSSERRTYPEMVKSSLDKLINHELPMDDYSEEDESSLMKKAMEGSVQEQRKREQLITRIDQQIVKINRLIEENKRSQAISQKQIDELVILKKKLESVDIKKPISEANQTLIKLNSLVAKTEDSLARLEKSQKDYENSFILFSAVFNQKPKKKETDIFGAFTGSFITTVLNRTGETFDYGINLLQDPKGTGEATLKNLKETGLNAYEVIEYTLKDPKGAKKNVEQIIDDFKGLSSEEKAAMAGLFFGELIQGGKTKLIPKKGSGHDLPNAIEGAGKAVTYSPANPGPLKQSVAETFSGATYKQVVLTEDTTFYRVYGGEAGKVGSYMSRVPQNGGIQSQVDLALKPEWGNTTQYVTKVTVPKGTVIYEGTAAPQTINGGAGQLIGGGNQVYIPEVNANWFGK</sequence>
<proteinExistence type="predicted"/>
<feature type="region of interest" description="Disordered" evidence="2">
    <location>
        <begin position="453"/>
        <end position="485"/>
    </location>
</feature>
<dbReference type="InterPro" id="IPR050708">
    <property type="entry name" value="T6SS_VgrG/RHS"/>
</dbReference>
<dbReference type="Gene3D" id="2.180.10.10">
    <property type="entry name" value="RHS repeat-associated core"/>
    <property type="match status" value="1"/>
</dbReference>
<dbReference type="InterPro" id="IPR031325">
    <property type="entry name" value="RHS_repeat"/>
</dbReference>
<dbReference type="NCBIfam" id="TIGR03696">
    <property type="entry name" value="Rhs_assc_core"/>
    <property type="match status" value="1"/>
</dbReference>
<dbReference type="Proteomes" id="UP001596028">
    <property type="component" value="Unassembled WGS sequence"/>
</dbReference>
<organism evidence="3 4">
    <name type="scientific">Cohnella hongkongensis</name>
    <dbReference type="NCBI Taxonomy" id="178337"/>
    <lineage>
        <taxon>Bacteria</taxon>
        <taxon>Bacillati</taxon>
        <taxon>Bacillota</taxon>
        <taxon>Bacilli</taxon>
        <taxon>Bacillales</taxon>
        <taxon>Paenibacillaceae</taxon>
        <taxon>Cohnella</taxon>
    </lineage>
</organism>
<dbReference type="InterPro" id="IPR022385">
    <property type="entry name" value="Rhs_assc_core"/>
</dbReference>
<evidence type="ECO:0000313" key="3">
    <source>
        <dbReference type="EMBL" id="MFC4597665.1"/>
    </source>
</evidence>
<protein>
    <submittedName>
        <fullName evidence="3">RHS repeat-associated core domain-containing protein</fullName>
    </submittedName>
</protein>
<evidence type="ECO:0000256" key="1">
    <source>
        <dbReference type="SAM" id="Coils"/>
    </source>
</evidence>
<reference evidence="4" key="1">
    <citation type="journal article" date="2019" name="Int. J. Syst. Evol. Microbiol.">
        <title>The Global Catalogue of Microorganisms (GCM) 10K type strain sequencing project: providing services to taxonomists for standard genome sequencing and annotation.</title>
        <authorList>
            <consortium name="The Broad Institute Genomics Platform"/>
            <consortium name="The Broad Institute Genome Sequencing Center for Infectious Disease"/>
            <person name="Wu L."/>
            <person name="Ma J."/>
        </authorList>
    </citation>
    <scope>NUCLEOTIDE SEQUENCE [LARGE SCALE GENOMIC DNA]</scope>
    <source>
        <strain evidence="4">CCUG 49571</strain>
    </source>
</reference>
<keyword evidence="4" id="KW-1185">Reference proteome</keyword>
<feature type="coiled-coil region" evidence="1">
    <location>
        <begin position="587"/>
        <end position="614"/>
    </location>
</feature>
<comment type="caution">
    <text evidence="3">The sequence shown here is derived from an EMBL/GenBank/DDBJ whole genome shotgun (WGS) entry which is preliminary data.</text>
</comment>
<dbReference type="Pfam" id="PF05593">
    <property type="entry name" value="RHS_repeat"/>
    <property type="match status" value="2"/>
</dbReference>
<name>A0ABV9FA40_9BACL</name>
<keyword evidence="1" id="KW-0175">Coiled coil</keyword>
<evidence type="ECO:0000313" key="4">
    <source>
        <dbReference type="Proteomes" id="UP001596028"/>
    </source>
</evidence>
<accession>A0ABV9FA40</accession>
<dbReference type="PANTHER" id="PTHR32305">
    <property type="match status" value="1"/>
</dbReference>